<dbReference type="InterPro" id="IPR036442">
    <property type="entry name" value="ProQ/FinO_sf"/>
</dbReference>
<keyword evidence="8" id="KW-1185">Reference proteome</keyword>
<evidence type="ECO:0000313" key="7">
    <source>
        <dbReference type="EMBL" id="SFP06932.1"/>
    </source>
</evidence>
<dbReference type="GO" id="GO:0010608">
    <property type="term" value="P:post-transcriptional regulation of gene expression"/>
    <property type="evidence" value="ECO:0007669"/>
    <property type="project" value="InterPro"/>
</dbReference>
<protein>
    <submittedName>
        <fullName evidence="7">ProP effector</fullName>
    </submittedName>
</protein>
<proteinExistence type="predicted"/>
<dbReference type="Gene3D" id="1.10.1710.10">
    <property type="entry name" value="ProQ/FinO domain"/>
    <property type="match status" value="1"/>
</dbReference>
<organism evidence="7 8">
    <name type="scientific">Ruminobacter amylophilus</name>
    <dbReference type="NCBI Taxonomy" id="867"/>
    <lineage>
        <taxon>Bacteria</taxon>
        <taxon>Pseudomonadati</taxon>
        <taxon>Pseudomonadota</taxon>
        <taxon>Gammaproteobacteria</taxon>
        <taxon>Aeromonadales</taxon>
        <taxon>Succinivibrionaceae</taxon>
        <taxon>Ruminobacter</taxon>
    </lineage>
</organism>
<name>A0A662ZI35_9GAMM</name>
<dbReference type="Proteomes" id="UP000243745">
    <property type="component" value="Unassembled WGS sequence"/>
</dbReference>
<dbReference type="Pfam" id="PF04352">
    <property type="entry name" value="ProQ"/>
    <property type="match status" value="1"/>
</dbReference>
<dbReference type="PANTHER" id="PTHR38106">
    <property type="entry name" value="RNA CHAPERONE PROQ"/>
    <property type="match status" value="1"/>
</dbReference>
<evidence type="ECO:0000256" key="5">
    <source>
        <dbReference type="SAM" id="MobiDB-lite"/>
    </source>
</evidence>
<dbReference type="InterPro" id="IPR016103">
    <property type="entry name" value="ProQ/FinO"/>
</dbReference>
<keyword evidence="1" id="KW-0963">Cytoplasm</keyword>
<evidence type="ECO:0000256" key="4">
    <source>
        <dbReference type="SAM" id="Coils"/>
    </source>
</evidence>
<dbReference type="GO" id="GO:0005829">
    <property type="term" value="C:cytosol"/>
    <property type="evidence" value="ECO:0007669"/>
    <property type="project" value="TreeGrafter"/>
</dbReference>
<dbReference type="Pfam" id="PF17516">
    <property type="entry name" value="ProQ_C"/>
    <property type="match status" value="1"/>
</dbReference>
<evidence type="ECO:0000256" key="3">
    <source>
        <dbReference type="ARBA" id="ARBA00023186"/>
    </source>
</evidence>
<keyword evidence="3" id="KW-0143">Chaperone</keyword>
<dbReference type="RefSeq" id="WP_177178466.1">
    <property type="nucleotide sequence ID" value="NZ_FOXF01000004.1"/>
</dbReference>
<evidence type="ECO:0000313" key="8">
    <source>
        <dbReference type="Proteomes" id="UP000243745"/>
    </source>
</evidence>
<dbReference type="SUPFAM" id="SSF48657">
    <property type="entry name" value="FinO-like"/>
    <property type="match status" value="1"/>
</dbReference>
<dbReference type="EMBL" id="FOXF01000004">
    <property type="protein sequence ID" value="SFP06932.1"/>
    <property type="molecule type" value="Genomic_DNA"/>
</dbReference>
<reference evidence="7 8" key="1">
    <citation type="submission" date="2016-10" db="EMBL/GenBank/DDBJ databases">
        <authorList>
            <person name="Varghese N."/>
            <person name="Submissions S."/>
        </authorList>
    </citation>
    <scope>NUCLEOTIDE SEQUENCE [LARGE SCALE GENOMIC DNA]</scope>
    <source>
        <strain evidence="7 8">DSM 1361</strain>
    </source>
</reference>
<evidence type="ECO:0000256" key="2">
    <source>
        <dbReference type="ARBA" id="ARBA00022884"/>
    </source>
</evidence>
<dbReference type="InterPro" id="IPR023529">
    <property type="entry name" value="ProQ"/>
</dbReference>
<gene>
    <name evidence="7" type="ORF">SAMN02910344_00352</name>
</gene>
<feature type="domain" description="ProQ/FinO" evidence="6">
    <location>
        <begin position="5"/>
        <end position="120"/>
    </location>
</feature>
<dbReference type="InterPro" id="IPR035236">
    <property type="entry name" value="ProQ_C"/>
</dbReference>
<feature type="compositionally biased region" description="Basic and acidic residues" evidence="5">
    <location>
        <begin position="131"/>
        <end position="151"/>
    </location>
</feature>
<dbReference type="NCBIfam" id="NF003434">
    <property type="entry name" value="PRK04950.1"/>
    <property type="match status" value="1"/>
</dbReference>
<feature type="coiled-coil region" evidence="4">
    <location>
        <begin position="94"/>
        <end position="121"/>
    </location>
</feature>
<dbReference type="GO" id="GO:0033592">
    <property type="term" value="F:RNA strand annealing activity"/>
    <property type="evidence" value="ECO:0007669"/>
    <property type="project" value="InterPro"/>
</dbReference>
<dbReference type="PANTHER" id="PTHR38106:SF1">
    <property type="entry name" value="RNA CHAPERONE PROQ"/>
    <property type="match status" value="1"/>
</dbReference>
<sequence>MENENKFSTVKDVVEFLAEKFPKCFVVKGECKPLKIGLFNELAERVCAETPELSKTRLRQALRFYTTRWNYLESFKVGAARVDLDGNEVDTITAEQVEYATKNLEESKAAFEQKKKSLAATAKRKFKKPFRKAEGEKAADGEEKSSKDRKFSNRRQFRKNSAPAEKVNSIGSESFEQIDISNVNVGSKVHVLCGGSKAVEATIIELARDVVGVELATGMVIRVSPDRIGR</sequence>
<keyword evidence="4" id="KW-0175">Coiled coil</keyword>
<evidence type="ECO:0000256" key="1">
    <source>
        <dbReference type="ARBA" id="ARBA00022490"/>
    </source>
</evidence>
<evidence type="ECO:0000259" key="6">
    <source>
        <dbReference type="SMART" id="SM00945"/>
    </source>
</evidence>
<dbReference type="GO" id="GO:0034057">
    <property type="term" value="F:RNA strand-exchange activity"/>
    <property type="evidence" value="ECO:0007669"/>
    <property type="project" value="InterPro"/>
</dbReference>
<dbReference type="SMART" id="SM00945">
    <property type="entry name" value="ProQ"/>
    <property type="match status" value="1"/>
</dbReference>
<dbReference type="AlphaFoldDB" id="A0A662ZI35"/>
<accession>A0A662ZI35</accession>
<keyword evidence="2" id="KW-0694">RNA-binding</keyword>
<feature type="region of interest" description="Disordered" evidence="5">
    <location>
        <begin position="128"/>
        <end position="168"/>
    </location>
</feature>